<dbReference type="InterPro" id="IPR001936">
    <property type="entry name" value="RasGAP_dom"/>
</dbReference>
<dbReference type="SMART" id="SM00033">
    <property type="entry name" value="CH"/>
    <property type="match status" value="1"/>
</dbReference>
<dbReference type="SMART" id="SM00015">
    <property type="entry name" value="IQ"/>
    <property type="match status" value="9"/>
</dbReference>
<dbReference type="SUPFAM" id="SSF48350">
    <property type="entry name" value="GTPase activation domain, GAP"/>
    <property type="match status" value="1"/>
</dbReference>
<dbReference type="Proteomes" id="UP001479436">
    <property type="component" value="Unassembled WGS sequence"/>
</dbReference>
<dbReference type="Pfam" id="PF00307">
    <property type="entry name" value="CH"/>
    <property type="match status" value="1"/>
</dbReference>
<dbReference type="Pfam" id="PF03836">
    <property type="entry name" value="RasGAP_C"/>
    <property type="match status" value="1"/>
</dbReference>
<dbReference type="EMBL" id="JASJQH010007400">
    <property type="protein sequence ID" value="KAK9709563.1"/>
    <property type="molecule type" value="Genomic_DNA"/>
</dbReference>
<dbReference type="InterPro" id="IPR008936">
    <property type="entry name" value="Rho_GTPase_activation_prot"/>
</dbReference>
<dbReference type="PANTHER" id="PTHR14149">
    <property type="entry name" value="RAS GTPASE-ACTIVATING PROTEIN WITH IQ MOTIF"/>
    <property type="match status" value="1"/>
</dbReference>
<dbReference type="Gene3D" id="1.10.418.10">
    <property type="entry name" value="Calponin-like domain"/>
    <property type="match status" value="1"/>
</dbReference>
<dbReference type="Pfam" id="PF00616">
    <property type="entry name" value="RasGAP"/>
    <property type="match status" value="1"/>
</dbReference>
<evidence type="ECO:0000313" key="3">
    <source>
        <dbReference type="EMBL" id="KAK9709563.1"/>
    </source>
</evidence>
<name>A0ABR2VXT6_9FUNG</name>
<reference evidence="3 4" key="1">
    <citation type="submission" date="2023-04" db="EMBL/GenBank/DDBJ databases">
        <title>Genome of Basidiobolus ranarum AG-B5.</title>
        <authorList>
            <person name="Stajich J.E."/>
            <person name="Carter-House D."/>
            <person name="Gryganskyi A."/>
        </authorList>
    </citation>
    <scope>NUCLEOTIDE SEQUENCE [LARGE SCALE GENOMIC DNA]</scope>
    <source>
        <strain evidence="3 4">AG-B5</strain>
    </source>
</reference>
<evidence type="ECO:0000259" key="2">
    <source>
        <dbReference type="PROSITE" id="PS50021"/>
    </source>
</evidence>
<proteinExistence type="predicted"/>
<dbReference type="InterPro" id="IPR000048">
    <property type="entry name" value="IQ_motif_EF-hand-BS"/>
</dbReference>
<evidence type="ECO:0000313" key="4">
    <source>
        <dbReference type="Proteomes" id="UP001479436"/>
    </source>
</evidence>
<dbReference type="CDD" id="cd21206">
    <property type="entry name" value="CH_IQGAP"/>
    <property type="match status" value="1"/>
</dbReference>
<dbReference type="InterPro" id="IPR036872">
    <property type="entry name" value="CH_dom_sf"/>
</dbReference>
<accession>A0ABR2VXT6</accession>
<dbReference type="PROSITE" id="PS50096">
    <property type="entry name" value="IQ"/>
    <property type="match status" value="9"/>
</dbReference>
<protein>
    <submittedName>
        <fullName evidence="3">Iqgap- protein</fullName>
    </submittedName>
</protein>
<dbReference type="PROSITE" id="PS50021">
    <property type="entry name" value="CH"/>
    <property type="match status" value="1"/>
</dbReference>
<dbReference type="SUPFAM" id="SSF47576">
    <property type="entry name" value="Calponin-homology domain, CH-domain"/>
    <property type="match status" value="1"/>
</dbReference>
<sequence>MTIQTTNPGTLIPSDHEDVVGLRGRVRLLKNLTIDSDSFRARRNAAWIEVERRNLQVYEYLCHIGEAKEWIETCIKREIPPIDQMEEGLRNGIIIAKLAQVYEPTCVKRIFDDPKLQYRHSDNINFFFAAIKKIGLPENFHFELTDLYEKKNLPKVIYCIHALGHLLFHQSRGPSVNDLIGKLNFSEEQLQTAKKELERTGVSMPAFKNVEIALTQELQKLEPQQAIREEKATYWKTREISVQKCQAIARGYLARRSYKEHRAIYHEHTESAIKIQSQARGVIARKLLYNKLTAIKNAEGSIIKLQNLARGYLSRKQIKERQEYYQVHEHDVSRAQAIVRGYLTRHHIKQDKCYYEQNQHKIVQAQAVVRGYLTRHQVKQEQCYYEERKAEIVYAQALARGYLVRKQIEDQHSHYKAHEDKLIKAQAIIRGVLARQKVRAILEYYHIEEDKVVQAQAFVRGYLTRKNLTAMRNDPDFIAQRMGNIPTLDRNVISHQNVHDVLEHYANHEEMMLQGQAVAKGYLLEQMTQQELQHYQEHEEQVIKGQALTKGYIMKYLKPEKVQHYSANIDKVIKVQSIFRAKMAQKAYHELTSEENPPVTTMRNFLHLVDDSEKDFQEEMDLEVLRQRAVLTIRENNELETLLNELDIKIALLVKNRISLEEVIKVSRRQYKVGDDFHSAHASASLKSLDKDSRRRLECYQHLFYLLQTQPVYLARLLFVMNQNMMGDHAKKFVETVVLTLFGFAQNEREEYLLLKLFKAAIEVEISNVANVQDFLRGNPVFIKLAVHYNRGAKERKYLRELLQPLVKQIIEDPTMDLETDPVSIYRKLIREEESRTGQRSERPYDVSLDTALDDLDTRNTLVSHLKQLTAITTRFVNEIHSSLDRMPYGIRYIARELRDALMQKLPQEQENNVLKVVGHLVYYRYINPAIIAPDSFDVIETPINPMQRKNLAEIAKMLNQVSVGKPFSNENIGLKPLDSFIKFTSESFAQYSYNVTVVDDPETYFQIDEFLDLANRQKPVIYINTSEVFSVHALIEDNIDILAPETDDPLRVIVDDLGRAPSLKDTTRDKELSLTLSNRFADLADDESEVKQLFVETKRYILYIIRIQSGRNLLEILEKPVTGNEAIKFHDLITKEKAKNTIAKGSLNLENVDFGELKLATLENLTVLEEYGKVDSSDGYQAVLNSIATDIRNKHRRRVQRRQELRRIRQTLLNLADKTNYLEEQKQTYLDYINACMAQITQKKGKKPRVFPFTRQYFHIKDLQRSGKVPKFGSYKYTAERLHQKGVLLEVRQFSPKQYDKITIIISSDEAGVFQVVVSLMGARVEESEVRLDELLQYQFNNVNVISLFDGNVKVNVNLLIFLINKKFYV</sequence>
<dbReference type="SUPFAM" id="SSF143885">
    <property type="entry name" value="RGC domain-like"/>
    <property type="match status" value="1"/>
</dbReference>
<dbReference type="SMART" id="SM00323">
    <property type="entry name" value="RasGAP"/>
    <property type="match status" value="1"/>
</dbReference>
<keyword evidence="4" id="KW-1185">Reference proteome</keyword>
<organism evidence="3 4">
    <name type="scientific">Basidiobolus ranarum</name>
    <dbReference type="NCBI Taxonomy" id="34480"/>
    <lineage>
        <taxon>Eukaryota</taxon>
        <taxon>Fungi</taxon>
        <taxon>Fungi incertae sedis</taxon>
        <taxon>Zoopagomycota</taxon>
        <taxon>Entomophthoromycotina</taxon>
        <taxon>Basidiobolomycetes</taxon>
        <taxon>Basidiobolales</taxon>
        <taxon>Basidiobolaceae</taxon>
        <taxon>Basidiobolus</taxon>
    </lineage>
</organism>
<comment type="caution">
    <text evidence="3">The sequence shown here is derived from an EMBL/GenBank/DDBJ whole genome shotgun (WGS) entry which is preliminary data.</text>
</comment>
<dbReference type="Gene3D" id="1.10.506.10">
    <property type="entry name" value="GTPase Activation - p120gap, domain 1"/>
    <property type="match status" value="1"/>
</dbReference>
<feature type="domain" description="Ras-GAP" evidence="1">
    <location>
        <begin position="736"/>
        <end position="964"/>
    </location>
</feature>
<dbReference type="PROSITE" id="PS50018">
    <property type="entry name" value="RAS_GTPASE_ACTIV_2"/>
    <property type="match status" value="1"/>
</dbReference>
<dbReference type="Gene3D" id="1.20.5.190">
    <property type="match status" value="2"/>
</dbReference>
<gene>
    <name evidence="3" type="primary">IQG1_2</name>
    <name evidence="3" type="ORF">K7432_008939</name>
</gene>
<dbReference type="InterPro" id="IPR000593">
    <property type="entry name" value="RasGAP_C"/>
</dbReference>
<dbReference type="InterPro" id="IPR001715">
    <property type="entry name" value="CH_dom"/>
</dbReference>
<evidence type="ECO:0000259" key="1">
    <source>
        <dbReference type="PROSITE" id="PS50018"/>
    </source>
</evidence>
<dbReference type="PANTHER" id="PTHR14149:SF14">
    <property type="entry name" value="CALPONIN-HOMOLOGY (CH) DOMAIN-CONTAINING PROTEIN"/>
    <property type="match status" value="1"/>
</dbReference>
<feature type="domain" description="Calponin-homology (CH)" evidence="2">
    <location>
        <begin position="61"/>
        <end position="167"/>
    </location>
</feature>
<dbReference type="Pfam" id="PF00612">
    <property type="entry name" value="IQ"/>
    <property type="match status" value="4"/>
</dbReference>